<keyword evidence="2" id="KW-1185">Reference proteome</keyword>
<sequence length="108" mass="12108">MEAIRRFPVDLQADGSIRAANGRSYRQSAERVKRANGKAAIESGAPIVTDVYPEGMYLFEDEAARRAWPTLLPRLIVGKPPPVRDLRWVGHIWTAEDGSKMLFFNGSH</sequence>
<dbReference type="EMBL" id="BAAAOG010000010">
    <property type="protein sequence ID" value="GAA1968512.1"/>
    <property type="molecule type" value="Genomic_DNA"/>
</dbReference>
<proteinExistence type="predicted"/>
<evidence type="ECO:0000313" key="1">
    <source>
        <dbReference type="EMBL" id="GAA1968512.1"/>
    </source>
</evidence>
<dbReference type="Proteomes" id="UP001499933">
    <property type="component" value="Unassembled WGS sequence"/>
</dbReference>
<reference evidence="1 2" key="1">
    <citation type="journal article" date="2019" name="Int. J. Syst. Evol. Microbiol.">
        <title>The Global Catalogue of Microorganisms (GCM) 10K type strain sequencing project: providing services to taxonomists for standard genome sequencing and annotation.</title>
        <authorList>
            <consortium name="The Broad Institute Genomics Platform"/>
            <consortium name="The Broad Institute Genome Sequencing Center for Infectious Disease"/>
            <person name="Wu L."/>
            <person name="Ma J."/>
        </authorList>
    </citation>
    <scope>NUCLEOTIDE SEQUENCE [LARGE SCALE GENOMIC DNA]</scope>
    <source>
        <strain evidence="1 2">JCM 14901</strain>
    </source>
</reference>
<comment type="caution">
    <text evidence="1">The sequence shown here is derived from an EMBL/GenBank/DDBJ whole genome shotgun (WGS) entry which is preliminary data.</text>
</comment>
<organism evidence="1 2">
    <name type="scientific">Microbacterium deminutum</name>
    <dbReference type="NCBI Taxonomy" id="344164"/>
    <lineage>
        <taxon>Bacteria</taxon>
        <taxon>Bacillati</taxon>
        <taxon>Actinomycetota</taxon>
        <taxon>Actinomycetes</taxon>
        <taxon>Micrococcales</taxon>
        <taxon>Microbacteriaceae</taxon>
        <taxon>Microbacterium</taxon>
    </lineage>
</organism>
<accession>A0ABN2RG25</accession>
<name>A0ABN2RG25_9MICO</name>
<protein>
    <submittedName>
        <fullName evidence="1">Uncharacterized protein</fullName>
    </submittedName>
</protein>
<evidence type="ECO:0000313" key="2">
    <source>
        <dbReference type="Proteomes" id="UP001499933"/>
    </source>
</evidence>
<gene>
    <name evidence="1" type="ORF">GCM10009776_34510</name>
</gene>